<name>A0A553R0C4_9TELE</name>
<evidence type="ECO:0000256" key="4">
    <source>
        <dbReference type="ARBA" id="ARBA00022989"/>
    </source>
</evidence>
<dbReference type="GO" id="GO:0071787">
    <property type="term" value="P:endoplasmic reticulum tubular network formation"/>
    <property type="evidence" value="ECO:0007669"/>
    <property type="project" value="TreeGrafter"/>
</dbReference>
<comment type="caution">
    <text evidence="6">Lacks conserved residue(s) required for the propagation of feature annotation.</text>
</comment>
<dbReference type="GO" id="GO:0030182">
    <property type="term" value="P:neuron differentiation"/>
    <property type="evidence" value="ECO:0007669"/>
    <property type="project" value="TreeGrafter"/>
</dbReference>
<feature type="region of interest" description="Disordered" evidence="7">
    <location>
        <begin position="393"/>
        <end position="427"/>
    </location>
</feature>
<dbReference type="PROSITE" id="PS50845">
    <property type="entry name" value="RETICULON"/>
    <property type="match status" value="1"/>
</dbReference>
<dbReference type="GO" id="GO:0043005">
    <property type="term" value="C:neuron projection"/>
    <property type="evidence" value="ECO:0007669"/>
    <property type="project" value="TreeGrafter"/>
</dbReference>
<gene>
    <name evidence="9" type="ORF">DNTS_001643</name>
</gene>
<dbReference type="PANTHER" id="PTHR45799:SF6">
    <property type="entry name" value="RETICULON"/>
    <property type="match status" value="1"/>
</dbReference>
<feature type="domain" description="Reticulon" evidence="8">
    <location>
        <begin position="507"/>
        <end position="625"/>
    </location>
</feature>
<dbReference type="Gene3D" id="1.20.5.2480">
    <property type="match status" value="1"/>
</dbReference>
<keyword evidence="3" id="KW-0256">Endoplasmic reticulum</keyword>
<organism evidence="9 10">
    <name type="scientific">Danionella cerebrum</name>
    <dbReference type="NCBI Taxonomy" id="2873325"/>
    <lineage>
        <taxon>Eukaryota</taxon>
        <taxon>Metazoa</taxon>
        <taxon>Chordata</taxon>
        <taxon>Craniata</taxon>
        <taxon>Vertebrata</taxon>
        <taxon>Euteleostomi</taxon>
        <taxon>Actinopterygii</taxon>
        <taxon>Neopterygii</taxon>
        <taxon>Teleostei</taxon>
        <taxon>Ostariophysi</taxon>
        <taxon>Cypriniformes</taxon>
        <taxon>Danionidae</taxon>
        <taxon>Danioninae</taxon>
        <taxon>Danionella</taxon>
    </lineage>
</organism>
<dbReference type="EMBL" id="SRMA01025355">
    <property type="protein sequence ID" value="TRY95568.1"/>
    <property type="molecule type" value="Genomic_DNA"/>
</dbReference>
<evidence type="ECO:0000259" key="8">
    <source>
        <dbReference type="PROSITE" id="PS50845"/>
    </source>
</evidence>
<feature type="compositionally biased region" description="Basic and acidic residues" evidence="7">
    <location>
        <begin position="31"/>
        <end position="42"/>
    </location>
</feature>
<protein>
    <recommendedName>
        <fullName evidence="6">Reticulon</fullName>
    </recommendedName>
</protein>
<dbReference type="GO" id="GO:0007420">
    <property type="term" value="P:brain development"/>
    <property type="evidence" value="ECO:0007669"/>
    <property type="project" value="TreeGrafter"/>
</dbReference>
<evidence type="ECO:0000256" key="6">
    <source>
        <dbReference type="RuleBase" id="RU210713"/>
    </source>
</evidence>
<dbReference type="Pfam" id="PF02453">
    <property type="entry name" value="Reticulon"/>
    <property type="match status" value="1"/>
</dbReference>
<dbReference type="InterPro" id="IPR046964">
    <property type="entry name" value="RTN1-4"/>
</dbReference>
<dbReference type="GO" id="GO:0005789">
    <property type="term" value="C:endoplasmic reticulum membrane"/>
    <property type="evidence" value="ECO:0007669"/>
    <property type="project" value="UniProtKB-SubCell"/>
</dbReference>
<evidence type="ECO:0000256" key="5">
    <source>
        <dbReference type="ARBA" id="ARBA00023136"/>
    </source>
</evidence>
<evidence type="ECO:0000256" key="3">
    <source>
        <dbReference type="ARBA" id="ARBA00022824"/>
    </source>
</evidence>
<keyword evidence="4 6" id="KW-1133">Transmembrane helix</keyword>
<evidence type="ECO:0000313" key="10">
    <source>
        <dbReference type="Proteomes" id="UP000316079"/>
    </source>
</evidence>
<sequence length="634" mass="70168">MSMKPDPDSNRCIFGDDFEKIDSFGNTISVQRDDLEEKRRTDEDDSSEEEQFSSHPKSDWQPLPVVMETASTDKSDPLFQKKSSGEKDDLYTSLMSSQRDASHKETSYFSGSISQSGEKHHVQDFLSETHSSMLTSESEIKIETNAVLAQSNEKAYMDISRIKDPCSSQHPTEAWSTSSFIDPCQYMKVEKSPSPVEVDVEDSDEVLDSQTFPYVEEPSDDELSDYQPYRSPGTGSSTSPVKITLTELSPTSVSPTTVQHSPKESVLSLGLEGVPIVTLSEPEIESPESNTASTESDSPVNPNIYASGIESSSQDKAQKSPSSCTQDSSPIQVKSWSPKTALPSSMDSGAKFDDSDPSTTVLPPTTAPSSSPPLQYSILREEREAELDSALALESCGEESPKRLIYTSSKGGKKSPQPVKKPTPATKDLDLTHITSSQMVLSSSSPPKEKTEMIKNYPIQGLPELKLEHPEGQVHMRERRRSSQARRGSGKTSAPPDLFQGLTREKAMELLYWRDLKKSGLVFGSLLLMLFSLTQFSVVSVMAYLALASLSATISFRVYKSVLQAVQKTDEGHPFKSYLDVEMSLSHDQMQKYAENAQYYINGTLRELRRLFLVQDLVDSLKVCLVKSMSVDFD</sequence>
<keyword evidence="5 6" id="KW-0472">Membrane</keyword>
<dbReference type="STRING" id="623744.A0A553R0C4"/>
<comment type="subcellular location">
    <subcellularLocation>
        <location evidence="1">Endoplasmic reticulum membrane</location>
        <topology evidence="1">Multi-pass membrane protein</topology>
    </subcellularLocation>
</comment>
<feature type="compositionally biased region" description="Polar residues" evidence="7">
    <location>
        <begin position="309"/>
        <end position="347"/>
    </location>
</feature>
<feature type="region of interest" description="Disordered" evidence="7">
    <location>
        <begin position="468"/>
        <end position="498"/>
    </location>
</feature>
<evidence type="ECO:0000313" key="9">
    <source>
        <dbReference type="EMBL" id="TRY95568.1"/>
    </source>
</evidence>
<feature type="compositionally biased region" description="Acidic residues" evidence="7">
    <location>
        <begin position="198"/>
        <end position="207"/>
    </location>
</feature>
<reference evidence="9 10" key="1">
    <citation type="journal article" date="2019" name="Sci. Data">
        <title>Hybrid genome assembly and annotation of Danionella translucida.</title>
        <authorList>
            <person name="Kadobianskyi M."/>
            <person name="Schulze L."/>
            <person name="Schuelke M."/>
            <person name="Judkewitz B."/>
        </authorList>
    </citation>
    <scope>NUCLEOTIDE SEQUENCE [LARGE SCALE GENOMIC DNA]</scope>
    <source>
        <strain evidence="9 10">Bolton</strain>
    </source>
</reference>
<proteinExistence type="predicted"/>
<evidence type="ECO:0000256" key="7">
    <source>
        <dbReference type="SAM" id="MobiDB-lite"/>
    </source>
</evidence>
<feature type="transmembrane region" description="Helical" evidence="6">
    <location>
        <begin position="521"/>
        <end position="547"/>
    </location>
</feature>
<evidence type="ECO:0000256" key="2">
    <source>
        <dbReference type="ARBA" id="ARBA00022692"/>
    </source>
</evidence>
<evidence type="ECO:0000256" key="1">
    <source>
        <dbReference type="ARBA" id="ARBA00004477"/>
    </source>
</evidence>
<dbReference type="PANTHER" id="PTHR45799">
    <property type="entry name" value="RETICULON-LIKE PROTEIN"/>
    <property type="match status" value="1"/>
</dbReference>
<keyword evidence="2 6" id="KW-0812">Transmembrane</keyword>
<feature type="compositionally biased region" description="Polar residues" evidence="7">
    <location>
        <begin position="233"/>
        <end position="260"/>
    </location>
</feature>
<feature type="compositionally biased region" description="Polar residues" evidence="7">
    <location>
        <begin position="287"/>
        <end position="301"/>
    </location>
</feature>
<feature type="region of interest" description="Disordered" evidence="7">
    <location>
        <begin position="25"/>
        <end position="115"/>
    </location>
</feature>
<dbReference type="Proteomes" id="UP000316079">
    <property type="component" value="Unassembled WGS sequence"/>
</dbReference>
<feature type="compositionally biased region" description="Low complexity" evidence="7">
    <location>
        <begin position="357"/>
        <end position="373"/>
    </location>
</feature>
<dbReference type="InterPro" id="IPR003388">
    <property type="entry name" value="Reticulon"/>
</dbReference>
<dbReference type="GO" id="GO:0014069">
    <property type="term" value="C:postsynaptic density"/>
    <property type="evidence" value="ECO:0007669"/>
    <property type="project" value="TreeGrafter"/>
</dbReference>
<dbReference type="OrthoDB" id="567788at2759"/>
<keyword evidence="10" id="KW-1185">Reference proteome</keyword>
<dbReference type="AlphaFoldDB" id="A0A553R0C4"/>
<dbReference type="FunFam" id="1.20.5.2480:FF:000001">
    <property type="entry name" value="Reticulon"/>
    <property type="match status" value="1"/>
</dbReference>
<accession>A0A553R0C4</accession>
<feature type="region of interest" description="Disordered" evidence="7">
    <location>
        <begin position="191"/>
        <end position="374"/>
    </location>
</feature>
<comment type="caution">
    <text evidence="9">The sequence shown here is derived from an EMBL/GenBank/DDBJ whole genome shotgun (WGS) entry which is preliminary data.</text>
</comment>